<dbReference type="EMBL" id="LAZR01016168">
    <property type="protein sequence ID" value="KKM05658.1"/>
    <property type="molecule type" value="Genomic_DNA"/>
</dbReference>
<gene>
    <name evidence="1" type="ORF">LCGC14_1751870</name>
</gene>
<evidence type="ECO:0000313" key="1">
    <source>
        <dbReference type="EMBL" id="KKM05658.1"/>
    </source>
</evidence>
<accession>A0A0F9K309</accession>
<name>A0A0F9K309_9ZZZZ</name>
<comment type="caution">
    <text evidence="1">The sequence shown here is derived from an EMBL/GenBank/DDBJ whole genome shotgun (WGS) entry which is preliminary data.</text>
</comment>
<reference evidence="1" key="1">
    <citation type="journal article" date="2015" name="Nature">
        <title>Complex archaea that bridge the gap between prokaryotes and eukaryotes.</title>
        <authorList>
            <person name="Spang A."/>
            <person name="Saw J.H."/>
            <person name="Jorgensen S.L."/>
            <person name="Zaremba-Niedzwiedzka K."/>
            <person name="Martijn J."/>
            <person name="Lind A.E."/>
            <person name="van Eijk R."/>
            <person name="Schleper C."/>
            <person name="Guy L."/>
            <person name="Ettema T.J."/>
        </authorList>
    </citation>
    <scope>NUCLEOTIDE SEQUENCE</scope>
</reference>
<dbReference type="AlphaFoldDB" id="A0A0F9K309"/>
<sequence>MTVEERRQAIKEELTQRLHLYRLHVRECGMLRVEPSTELYRDLILALFHDNGAVLKVDGVPKWFTFKWVGKQPDEILLDDIVEAGLTNTAPLIEKK</sequence>
<proteinExistence type="predicted"/>
<protein>
    <submittedName>
        <fullName evidence="1">Uncharacterized protein</fullName>
    </submittedName>
</protein>
<organism evidence="1">
    <name type="scientific">marine sediment metagenome</name>
    <dbReference type="NCBI Taxonomy" id="412755"/>
    <lineage>
        <taxon>unclassified sequences</taxon>
        <taxon>metagenomes</taxon>
        <taxon>ecological metagenomes</taxon>
    </lineage>
</organism>